<keyword evidence="1" id="KW-0378">Hydrolase</keyword>
<dbReference type="PATRIC" id="fig|1261.3.peg.1829"/>
<dbReference type="SFLD" id="SFLDG01129">
    <property type="entry name" value="C1.5:_HAD__Beta-PGM__Phosphata"/>
    <property type="match status" value="1"/>
</dbReference>
<dbReference type="Proteomes" id="UP000255101">
    <property type="component" value="Unassembled WGS sequence"/>
</dbReference>
<proteinExistence type="predicted"/>
<dbReference type="InterPro" id="IPR041492">
    <property type="entry name" value="HAD_2"/>
</dbReference>
<gene>
    <name evidence="1" type="ORF">HMPREF3195_00515</name>
    <name evidence="2" type="ORF">NCTC11460_01643</name>
</gene>
<dbReference type="PRINTS" id="PR00413">
    <property type="entry name" value="HADHALOGNASE"/>
</dbReference>
<dbReference type="InterPro" id="IPR006439">
    <property type="entry name" value="HAD-SF_hydro_IA"/>
</dbReference>
<dbReference type="PANTHER" id="PTHR43481:SF4">
    <property type="entry name" value="GLYCEROL-1-PHOSPHATE PHOSPHOHYDROLASE 1-RELATED"/>
    <property type="match status" value="1"/>
</dbReference>
<evidence type="ECO:0000313" key="4">
    <source>
        <dbReference type="Proteomes" id="UP000255101"/>
    </source>
</evidence>
<dbReference type="GO" id="GO:0050308">
    <property type="term" value="F:sugar-phosphatase activity"/>
    <property type="evidence" value="ECO:0007669"/>
    <property type="project" value="TreeGrafter"/>
</dbReference>
<dbReference type="InterPro" id="IPR023214">
    <property type="entry name" value="HAD_sf"/>
</dbReference>
<sequence>MNKIKGIIFDVDGVIFDTERMSSDFWTKTMKKYGYEMGDAEYCQVMGRNRAGIIAGLEKIYAGSGLDFESISNEKTEAMVAQLDAYPIPVLPGVFEIIDYIDKRGYKKGIATSTRKIRAENRLKKEHVYEHFDAYMYGDEVVDSKPNPEIFLKVADKLGLSPKECLVLEDSPSGVEAAYRGGFRCINIVGIKEPTQDMIDHTEARLNSLLELIDWLECNDK</sequence>
<dbReference type="RefSeq" id="WP_002846101.1">
    <property type="nucleotide sequence ID" value="NZ_CAXUJS010000009.1"/>
</dbReference>
<dbReference type="Proteomes" id="UP000070326">
    <property type="component" value="Unassembled WGS sequence"/>
</dbReference>
<dbReference type="EC" id="3.1.3.-" evidence="2"/>
<dbReference type="Pfam" id="PF13419">
    <property type="entry name" value="HAD_2"/>
    <property type="match status" value="1"/>
</dbReference>
<reference evidence="1 3" key="1">
    <citation type="submission" date="2016-02" db="EMBL/GenBank/DDBJ databases">
        <authorList>
            <person name="Wen L."/>
            <person name="He K."/>
            <person name="Yang H."/>
        </authorList>
    </citation>
    <scope>NUCLEOTIDE SEQUENCE [LARGE SCALE GENOMIC DNA]</scope>
    <source>
        <strain evidence="1 3">MJR8628A</strain>
    </source>
</reference>
<reference evidence="2 4" key="2">
    <citation type="submission" date="2018-06" db="EMBL/GenBank/DDBJ databases">
        <authorList>
            <consortium name="Pathogen Informatics"/>
            <person name="Doyle S."/>
        </authorList>
    </citation>
    <scope>NUCLEOTIDE SEQUENCE [LARGE SCALE GENOMIC DNA]</scope>
    <source>
        <strain evidence="2 4">NCTC11460</strain>
    </source>
</reference>
<name>A0A135YWT1_9FIRM</name>
<dbReference type="PANTHER" id="PTHR43481">
    <property type="entry name" value="FRUCTOSE-1-PHOSPHATE PHOSPHATASE"/>
    <property type="match status" value="1"/>
</dbReference>
<dbReference type="NCBIfam" id="TIGR01509">
    <property type="entry name" value="HAD-SF-IA-v3"/>
    <property type="match status" value="1"/>
</dbReference>
<dbReference type="Gene3D" id="1.10.150.240">
    <property type="entry name" value="Putative phosphatase, domain 2"/>
    <property type="match status" value="1"/>
</dbReference>
<evidence type="ECO:0000313" key="1">
    <source>
        <dbReference type="EMBL" id="KXI13840.1"/>
    </source>
</evidence>
<dbReference type="NCBIfam" id="TIGR01549">
    <property type="entry name" value="HAD-SF-IA-v1"/>
    <property type="match status" value="1"/>
</dbReference>
<dbReference type="AlphaFoldDB" id="A0A135YWT1"/>
<dbReference type="InterPro" id="IPR036412">
    <property type="entry name" value="HAD-like_sf"/>
</dbReference>
<dbReference type="EMBL" id="LSQZ01000017">
    <property type="protein sequence ID" value="KXI13840.1"/>
    <property type="molecule type" value="Genomic_DNA"/>
</dbReference>
<dbReference type="SUPFAM" id="SSF56784">
    <property type="entry name" value="HAD-like"/>
    <property type="match status" value="1"/>
</dbReference>
<dbReference type="InterPro" id="IPR051806">
    <property type="entry name" value="HAD-like_SPP"/>
</dbReference>
<evidence type="ECO:0000313" key="3">
    <source>
        <dbReference type="Proteomes" id="UP000070326"/>
    </source>
</evidence>
<evidence type="ECO:0000313" key="2">
    <source>
        <dbReference type="EMBL" id="SUB61698.1"/>
    </source>
</evidence>
<dbReference type="Gene3D" id="3.40.50.1000">
    <property type="entry name" value="HAD superfamily/HAD-like"/>
    <property type="match status" value="1"/>
</dbReference>
<accession>A0A135YWT1</accession>
<dbReference type="SFLD" id="SFLDS00003">
    <property type="entry name" value="Haloacid_Dehalogenase"/>
    <property type="match status" value="1"/>
</dbReference>
<organism evidence="1 3">
    <name type="scientific">Peptostreptococcus anaerobius</name>
    <dbReference type="NCBI Taxonomy" id="1261"/>
    <lineage>
        <taxon>Bacteria</taxon>
        <taxon>Bacillati</taxon>
        <taxon>Bacillota</taxon>
        <taxon>Clostridia</taxon>
        <taxon>Peptostreptococcales</taxon>
        <taxon>Peptostreptococcaceae</taxon>
        <taxon>Peptostreptococcus</taxon>
    </lineage>
</organism>
<dbReference type="InterPro" id="IPR023198">
    <property type="entry name" value="PGP-like_dom2"/>
</dbReference>
<dbReference type="eggNOG" id="COG0637">
    <property type="taxonomic scope" value="Bacteria"/>
</dbReference>
<protein>
    <submittedName>
        <fullName evidence="1">HAD hydrolase, family IA, variant 3</fullName>
    </submittedName>
    <submittedName>
        <fullName evidence="2">Phosphorylated carbohydrates phosphatase TM_1254</fullName>
        <ecNumber evidence="2">3.1.3.-</ecNumber>
    </submittedName>
</protein>
<dbReference type="SFLD" id="SFLDG01135">
    <property type="entry name" value="C1.5.6:_HAD__Beta-PGM__Phospha"/>
    <property type="match status" value="1"/>
</dbReference>
<dbReference type="STRING" id="1261.HMPREF3195_00515"/>
<dbReference type="EMBL" id="UGTB01000004">
    <property type="protein sequence ID" value="SUB61698.1"/>
    <property type="molecule type" value="Genomic_DNA"/>
</dbReference>